<protein>
    <submittedName>
        <fullName evidence="1">Uncharacterized protein</fullName>
    </submittedName>
</protein>
<accession>A0ACC1PY80</accession>
<organism evidence="1 2">
    <name type="scientific">Trametes sanguinea</name>
    <dbReference type="NCBI Taxonomy" id="158606"/>
    <lineage>
        <taxon>Eukaryota</taxon>
        <taxon>Fungi</taxon>
        <taxon>Dikarya</taxon>
        <taxon>Basidiomycota</taxon>
        <taxon>Agaricomycotina</taxon>
        <taxon>Agaricomycetes</taxon>
        <taxon>Polyporales</taxon>
        <taxon>Polyporaceae</taxon>
        <taxon>Trametes</taxon>
    </lineage>
</organism>
<gene>
    <name evidence="1" type="ORF">NUW54_g4343</name>
</gene>
<sequence>MNTFWLYRVSTLVLVASFSVVVIGLCAHTSTYLDEVIKTGAGAPDRSYHYAQLGLAVGTVTFVSSVLMLLSEICFEQMFTSYVMFEISWLSILWMFWVAVGSVTRDDDNYLYLGRYNCFDYSEVLPHIVRVGCSEVHIIEAFEFVTFGLLFFYVIALVVVAMRYRAKMHASPWTESPGFIIRGLRSGLLWSRDKKAYASITLYAAI</sequence>
<evidence type="ECO:0000313" key="1">
    <source>
        <dbReference type="EMBL" id="KAJ3005426.1"/>
    </source>
</evidence>
<name>A0ACC1PY80_9APHY</name>
<reference evidence="1" key="1">
    <citation type="submission" date="2022-08" db="EMBL/GenBank/DDBJ databases">
        <title>Genome Sequence of Pycnoporus sanguineus.</title>
        <authorList>
            <person name="Buettner E."/>
        </authorList>
    </citation>
    <scope>NUCLEOTIDE SEQUENCE</scope>
    <source>
        <strain evidence="1">CG-C14</strain>
    </source>
</reference>
<dbReference type="Proteomes" id="UP001144978">
    <property type="component" value="Unassembled WGS sequence"/>
</dbReference>
<proteinExistence type="predicted"/>
<keyword evidence="2" id="KW-1185">Reference proteome</keyword>
<dbReference type="EMBL" id="JANSHE010000984">
    <property type="protein sequence ID" value="KAJ3005426.1"/>
    <property type="molecule type" value="Genomic_DNA"/>
</dbReference>
<evidence type="ECO:0000313" key="2">
    <source>
        <dbReference type="Proteomes" id="UP001144978"/>
    </source>
</evidence>
<comment type="caution">
    <text evidence="1">The sequence shown here is derived from an EMBL/GenBank/DDBJ whole genome shotgun (WGS) entry which is preliminary data.</text>
</comment>